<keyword evidence="4" id="KW-1185">Reference proteome</keyword>
<accession>A0ABN8SV11</accession>
<evidence type="ECO:0000313" key="4">
    <source>
        <dbReference type="Proteomes" id="UP001159427"/>
    </source>
</evidence>
<evidence type="ECO:0000259" key="2">
    <source>
        <dbReference type="Pfam" id="PF00632"/>
    </source>
</evidence>
<dbReference type="SUPFAM" id="SSF56204">
    <property type="entry name" value="Hect, E3 ligase catalytic domain"/>
    <property type="match status" value="1"/>
</dbReference>
<comment type="caution">
    <text evidence="3">The sequence shown here is derived from an EMBL/GenBank/DDBJ whole genome shotgun (WGS) entry which is preliminary data.</text>
</comment>
<name>A0ABN8SV11_9CNID</name>
<evidence type="ECO:0000256" key="1">
    <source>
        <dbReference type="ARBA" id="ARBA00022786"/>
    </source>
</evidence>
<dbReference type="Proteomes" id="UP001159427">
    <property type="component" value="Unassembled WGS sequence"/>
</dbReference>
<dbReference type="Gene3D" id="3.30.2410.10">
    <property type="entry name" value="Hect, E3 ligase catalytic domain"/>
    <property type="match status" value="1"/>
</dbReference>
<dbReference type="EMBL" id="CALNXI010004226">
    <property type="protein sequence ID" value="CAH3195335.1"/>
    <property type="molecule type" value="Genomic_DNA"/>
</dbReference>
<proteinExistence type="predicted"/>
<protein>
    <recommendedName>
        <fullName evidence="2">HECT domain-containing protein</fullName>
    </recommendedName>
</protein>
<evidence type="ECO:0000313" key="3">
    <source>
        <dbReference type="EMBL" id="CAH3195335.1"/>
    </source>
</evidence>
<feature type="domain" description="HECT" evidence="2">
    <location>
        <begin position="60"/>
        <end position="135"/>
    </location>
</feature>
<gene>
    <name evidence="3" type="ORF">PEVE_00030021</name>
</gene>
<dbReference type="InterPro" id="IPR000569">
    <property type="entry name" value="HECT_dom"/>
</dbReference>
<organism evidence="3 4">
    <name type="scientific">Porites evermanni</name>
    <dbReference type="NCBI Taxonomy" id="104178"/>
    <lineage>
        <taxon>Eukaryota</taxon>
        <taxon>Metazoa</taxon>
        <taxon>Cnidaria</taxon>
        <taxon>Anthozoa</taxon>
        <taxon>Hexacorallia</taxon>
        <taxon>Scleractinia</taxon>
        <taxon>Fungiina</taxon>
        <taxon>Poritidae</taxon>
        <taxon>Porites</taxon>
    </lineage>
</organism>
<dbReference type="InterPro" id="IPR035983">
    <property type="entry name" value="Hect_E3_ubiquitin_ligase"/>
</dbReference>
<sequence length="138" mass="15728">MHPEQMRPYFTHAESTLNKEAIMSLFDNLDSEHHDDATERCLGFFIQAIADLEKVKFNYMGAEGLKKFLTFLTGLEEVPPLGFSKKIEVKYLKDRTQTLYAETCTMVLKLPTVHTEYSLFKAQFMLACNEGSLGFACA</sequence>
<reference evidence="3 4" key="1">
    <citation type="submission" date="2022-05" db="EMBL/GenBank/DDBJ databases">
        <authorList>
            <consortium name="Genoscope - CEA"/>
            <person name="William W."/>
        </authorList>
    </citation>
    <scope>NUCLEOTIDE SEQUENCE [LARGE SCALE GENOMIC DNA]</scope>
</reference>
<keyword evidence="1" id="KW-0833">Ubl conjugation pathway</keyword>
<dbReference type="Pfam" id="PF00632">
    <property type="entry name" value="HECT"/>
    <property type="match status" value="1"/>
</dbReference>